<evidence type="ECO:0000256" key="1">
    <source>
        <dbReference type="ARBA" id="ARBA00006611"/>
    </source>
</evidence>
<dbReference type="InterPro" id="IPR037257">
    <property type="entry name" value="T2SS_E_N_sf"/>
</dbReference>
<feature type="domain" description="Type II secretion system protein GspE N-terminal" evidence="5">
    <location>
        <begin position="69"/>
        <end position="146"/>
    </location>
</feature>
<dbReference type="InterPro" id="IPR001482">
    <property type="entry name" value="T2SS/T4SS_dom"/>
</dbReference>
<feature type="domain" description="Bacterial type II secretion system protein E" evidence="4">
    <location>
        <begin position="184"/>
        <end position="578"/>
    </location>
</feature>
<evidence type="ECO:0008006" key="8">
    <source>
        <dbReference type="Google" id="ProtNLM"/>
    </source>
</evidence>
<name>A0A2H0PTG4_9BACT</name>
<dbReference type="Gene3D" id="3.30.450.90">
    <property type="match status" value="1"/>
</dbReference>
<dbReference type="SUPFAM" id="SSF52540">
    <property type="entry name" value="P-loop containing nucleoside triphosphate hydrolases"/>
    <property type="match status" value="1"/>
</dbReference>
<dbReference type="Proteomes" id="UP000236846">
    <property type="component" value="Unassembled WGS sequence"/>
</dbReference>
<organism evidence="6 7">
    <name type="scientific">Candidatus Brennerbacteria bacterium CG11_big_fil_rev_8_21_14_0_20_43_10</name>
    <dbReference type="NCBI Taxonomy" id="1974523"/>
    <lineage>
        <taxon>Bacteria</taxon>
        <taxon>Candidatus Brenneribacteriota</taxon>
    </lineage>
</organism>
<dbReference type="Gene3D" id="3.40.50.300">
    <property type="entry name" value="P-loop containing nucleotide triphosphate hydrolases"/>
    <property type="match status" value="1"/>
</dbReference>
<evidence type="ECO:0000313" key="7">
    <source>
        <dbReference type="Proteomes" id="UP000236846"/>
    </source>
</evidence>
<protein>
    <recommendedName>
        <fullName evidence="8">AAA+ ATPase domain-containing protein</fullName>
    </recommendedName>
</protein>
<dbReference type="GO" id="GO:0016887">
    <property type="term" value="F:ATP hydrolysis activity"/>
    <property type="evidence" value="ECO:0007669"/>
    <property type="project" value="TreeGrafter"/>
</dbReference>
<dbReference type="InterPro" id="IPR007831">
    <property type="entry name" value="T2SS_GspE_N"/>
</dbReference>
<dbReference type="GO" id="GO:0005524">
    <property type="term" value="F:ATP binding"/>
    <property type="evidence" value="ECO:0007669"/>
    <property type="project" value="UniProtKB-KW"/>
</dbReference>
<accession>A0A2H0PTG4</accession>
<proteinExistence type="inferred from homology"/>
<dbReference type="GO" id="GO:0005886">
    <property type="term" value="C:plasma membrane"/>
    <property type="evidence" value="ECO:0007669"/>
    <property type="project" value="TreeGrafter"/>
</dbReference>
<evidence type="ECO:0000259" key="5">
    <source>
        <dbReference type="Pfam" id="PF05157"/>
    </source>
</evidence>
<evidence type="ECO:0000313" key="6">
    <source>
        <dbReference type="EMBL" id="PIR25340.1"/>
    </source>
</evidence>
<evidence type="ECO:0000259" key="4">
    <source>
        <dbReference type="Pfam" id="PF00437"/>
    </source>
</evidence>
<dbReference type="InterPro" id="IPR027417">
    <property type="entry name" value="P-loop_NTPase"/>
</dbReference>
<keyword evidence="2" id="KW-0547">Nucleotide-binding</keyword>
<dbReference type="CDD" id="cd01129">
    <property type="entry name" value="PulE-GspE-like"/>
    <property type="match status" value="1"/>
</dbReference>
<dbReference type="Pfam" id="PF00437">
    <property type="entry name" value="T2SSE"/>
    <property type="match status" value="1"/>
</dbReference>
<keyword evidence="3" id="KW-0067">ATP-binding</keyword>
<dbReference type="EMBL" id="PCXE01000060">
    <property type="protein sequence ID" value="PIR25340.1"/>
    <property type="molecule type" value="Genomic_DNA"/>
</dbReference>
<dbReference type="Pfam" id="PF05157">
    <property type="entry name" value="MshEN"/>
    <property type="match status" value="1"/>
</dbReference>
<dbReference type="SUPFAM" id="SSF160246">
    <property type="entry name" value="EspE N-terminal domain-like"/>
    <property type="match status" value="1"/>
</dbReference>
<reference evidence="6 7" key="1">
    <citation type="submission" date="2017-09" db="EMBL/GenBank/DDBJ databases">
        <title>Depth-based differentiation of microbial function through sediment-hosted aquifers and enrichment of novel symbionts in the deep terrestrial subsurface.</title>
        <authorList>
            <person name="Probst A.J."/>
            <person name="Ladd B."/>
            <person name="Jarett J.K."/>
            <person name="Geller-Mcgrath D.E."/>
            <person name="Sieber C.M."/>
            <person name="Emerson J.B."/>
            <person name="Anantharaman K."/>
            <person name="Thomas B.C."/>
            <person name="Malmstrom R."/>
            <person name="Stieglmeier M."/>
            <person name="Klingl A."/>
            <person name="Woyke T."/>
            <person name="Ryan C.M."/>
            <person name="Banfield J.F."/>
        </authorList>
    </citation>
    <scope>NUCLEOTIDE SEQUENCE [LARGE SCALE GENOMIC DNA]</scope>
    <source>
        <strain evidence="6">CG11_big_fil_rev_8_21_14_0_20_43_10</strain>
    </source>
</reference>
<comment type="similarity">
    <text evidence="1">Belongs to the GSP E family.</text>
</comment>
<dbReference type="PANTHER" id="PTHR30258:SF1">
    <property type="entry name" value="PROTEIN TRANSPORT PROTEIN HOFB HOMOLOG"/>
    <property type="match status" value="1"/>
</dbReference>
<dbReference type="AlphaFoldDB" id="A0A2H0PTG4"/>
<evidence type="ECO:0000256" key="3">
    <source>
        <dbReference type="ARBA" id="ARBA00022840"/>
    </source>
</evidence>
<evidence type="ECO:0000256" key="2">
    <source>
        <dbReference type="ARBA" id="ARBA00022741"/>
    </source>
</evidence>
<gene>
    <name evidence="6" type="ORF">COV41_03065</name>
</gene>
<comment type="caution">
    <text evidence="6">The sequence shown here is derived from an EMBL/GenBank/DDBJ whole genome shotgun (WGS) entry which is preliminary data.</text>
</comment>
<sequence length="581" mass="63876">MAASFDLLSALTERGKLSRQDAERVRKEAAHRGVEPDRVVYEQSLVSESDMATVKADALGLEKKQFGQDETIPRDVLQAIPQESSKFYRMLALASDSTTLSVGMVYPEQTKGQEAAAFIAKGLNKQLRMYVITPSDFDRLFKGYSSFGEDIASALATIKKQTKGQSVTIGSMVMNLDDASSLKSEETPIIRMVSDMVAHGINEHASDIHIEPERTRLRIRYRVDGDLYSALYLPLEVQPAIVSRIKIMANLKIDETRAPQDGRFSAIVSGRQIDFRVSTFPTANGEKVAIRILDPSTGLRTLEQLGFSQWNFAKAQDALKKPFGMILATGPTGSGKSTTLYAMLQVLNQDGLNVVTLEDPIEYFMDGVNQSQVIPEIGYTFGSGLRSILRQDPNVIMVGEIRDQETAELGVHAALTGHIMLSSLHTNNAVGAIPRLIDLGVQRFLLPATLTIVISQRLLRALCDQCKKPVQATGEMEKIISDALATLPDEIKKQVPFRKPYTVYEPVGCSACKGKGTIGRIGAYEILHMTPELESLILNGQGEANIFEEAHRQGMTTMRQEGIFHALNGKVSLAEVIRETA</sequence>
<dbReference type="PANTHER" id="PTHR30258">
    <property type="entry name" value="TYPE II SECRETION SYSTEM PROTEIN GSPE-RELATED"/>
    <property type="match status" value="1"/>
</dbReference>